<organism evidence="4 5">
    <name type="scientific">Hondaea fermentalgiana</name>
    <dbReference type="NCBI Taxonomy" id="2315210"/>
    <lineage>
        <taxon>Eukaryota</taxon>
        <taxon>Sar</taxon>
        <taxon>Stramenopiles</taxon>
        <taxon>Bigyra</taxon>
        <taxon>Labyrinthulomycetes</taxon>
        <taxon>Thraustochytrida</taxon>
        <taxon>Thraustochytriidae</taxon>
        <taxon>Hondaea</taxon>
    </lineage>
</organism>
<protein>
    <submittedName>
        <fullName evidence="4">Nitronate monooxygenase</fullName>
    </submittedName>
</protein>
<evidence type="ECO:0000256" key="3">
    <source>
        <dbReference type="ARBA" id="ARBA00023002"/>
    </source>
</evidence>
<dbReference type="EMBL" id="BEYU01000084">
    <property type="protein sequence ID" value="GBG30882.1"/>
    <property type="molecule type" value="Genomic_DNA"/>
</dbReference>
<comment type="caution">
    <text evidence="4">The sequence shown here is derived from an EMBL/GenBank/DDBJ whole genome shotgun (WGS) entry which is preliminary data.</text>
</comment>
<proteinExistence type="predicted"/>
<keyword evidence="4" id="KW-0503">Monooxygenase</keyword>
<name>A0A2R5GJ14_9STRA</name>
<dbReference type="InterPro" id="IPR004136">
    <property type="entry name" value="NMO"/>
</dbReference>
<keyword evidence="5" id="KW-1185">Reference proteome</keyword>
<evidence type="ECO:0000256" key="2">
    <source>
        <dbReference type="ARBA" id="ARBA00022643"/>
    </source>
</evidence>
<reference evidence="4 5" key="1">
    <citation type="submission" date="2017-12" db="EMBL/GenBank/DDBJ databases">
        <title>Sequencing, de novo assembly and annotation of complete genome of a new Thraustochytrid species, strain FCC1311.</title>
        <authorList>
            <person name="Sedici K."/>
            <person name="Godart F."/>
            <person name="Aiese Cigliano R."/>
            <person name="Sanseverino W."/>
            <person name="Barakat M."/>
            <person name="Ortet P."/>
            <person name="Marechal E."/>
            <person name="Cagnac O."/>
            <person name="Amato A."/>
        </authorList>
    </citation>
    <scope>NUCLEOTIDE SEQUENCE [LARGE SCALE GENOMIC DNA]</scope>
</reference>
<gene>
    <name evidence="4" type="ORF">FCC1311_071032</name>
</gene>
<evidence type="ECO:0000256" key="1">
    <source>
        <dbReference type="ARBA" id="ARBA00022630"/>
    </source>
</evidence>
<evidence type="ECO:0000313" key="5">
    <source>
        <dbReference type="Proteomes" id="UP000241890"/>
    </source>
</evidence>
<sequence length="333" mass="36029">MAGKQVFKTALTELTGVRHPVMLGGMHYVGYAGLAAAVSNAGGLGVITALTQTSPEDLRAEIRKTKELTDKPFGVNMTLLPMLKPPNYDAYAHVVVEEGIRVVETAGHYKGLEPFVKLFKDNGMSIIHKCTSTRHAKTAERMGVDMVSIDGFEAAGHPGETDVGGWVLFAKAQQDLSIPWLACGGMGTGGQLAAALNLGAQGVAMGSRFMATKEAAIHDNIKKAIVEGDESSTTLIMRSMRNTERVYKNETAMRILETEREHPGEFDRIRDYVRGAAYKRAFQETGDINEGVWSLGQVTALIHDIPTCEDLIEGLVNDAAACLRKTSSMMVEN</sequence>
<keyword evidence="3" id="KW-0560">Oxidoreductase</keyword>
<dbReference type="PANTHER" id="PTHR32332">
    <property type="entry name" value="2-NITROPROPANE DIOXYGENASE"/>
    <property type="match status" value="1"/>
</dbReference>
<dbReference type="SUPFAM" id="SSF51412">
    <property type="entry name" value="Inosine monophosphate dehydrogenase (IMPDH)"/>
    <property type="match status" value="1"/>
</dbReference>
<dbReference type="PANTHER" id="PTHR32332:SF20">
    <property type="entry name" value="2-NITROPROPANE DIOXYGENASE-LIKE PROTEIN"/>
    <property type="match status" value="1"/>
</dbReference>
<dbReference type="GO" id="GO:0018580">
    <property type="term" value="F:nitronate monooxygenase activity"/>
    <property type="evidence" value="ECO:0007669"/>
    <property type="project" value="InterPro"/>
</dbReference>
<keyword evidence="1" id="KW-0285">Flavoprotein</keyword>
<dbReference type="AlphaFoldDB" id="A0A2R5GJ14"/>
<accession>A0A2R5GJ14</accession>
<dbReference type="Pfam" id="PF03060">
    <property type="entry name" value="NMO"/>
    <property type="match status" value="1"/>
</dbReference>
<dbReference type="OrthoDB" id="10265891at2759"/>
<dbReference type="InParanoid" id="A0A2R5GJ14"/>
<dbReference type="Proteomes" id="UP000241890">
    <property type="component" value="Unassembled WGS sequence"/>
</dbReference>
<evidence type="ECO:0000313" key="4">
    <source>
        <dbReference type="EMBL" id="GBG30882.1"/>
    </source>
</evidence>
<dbReference type="Gene3D" id="3.20.20.70">
    <property type="entry name" value="Aldolase class I"/>
    <property type="match status" value="1"/>
</dbReference>
<dbReference type="CDD" id="cd04730">
    <property type="entry name" value="NPD_like"/>
    <property type="match status" value="1"/>
</dbReference>
<keyword evidence="2" id="KW-0288">FMN</keyword>
<dbReference type="InterPro" id="IPR013785">
    <property type="entry name" value="Aldolase_TIM"/>
</dbReference>